<keyword evidence="2" id="KW-1185">Reference proteome</keyword>
<dbReference type="PANTHER" id="PTHR46148:SF60">
    <property type="entry name" value="CHROMO DOMAIN-CONTAINING PROTEIN"/>
    <property type="match status" value="1"/>
</dbReference>
<dbReference type="Proteomes" id="UP000189701">
    <property type="component" value="Unplaced"/>
</dbReference>
<dbReference type="InterPro" id="IPR056924">
    <property type="entry name" value="SH3_Tf2-1"/>
</dbReference>
<dbReference type="KEGG" id="nsy:104225401"/>
<name>A0A1U7WE12_NICSY</name>
<evidence type="ECO:0000313" key="3">
    <source>
        <dbReference type="RefSeq" id="XP_009775481.1"/>
    </source>
</evidence>
<dbReference type="GeneID" id="104225401"/>
<reference evidence="3" key="2">
    <citation type="submission" date="2025-08" db="UniProtKB">
        <authorList>
            <consortium name="RefSeq"/>
        </authorList>
    </citation>
    <scope>IDENTIFICATION</scope>
    <source>
        <tissue evidence="3">Leaf</tissue>
    </source>
</reference>
<dbReference type="AlphaFoldDB" id="A0A1U7WE12"/>
<evidence type="ECO:0000313" key="2">
    <source>
        <dbReference type="Proteomes" id="UP000189701"/>
    </source>
</evidence>
<dbReference type="eggNOG" id="KOG0017">
    <property type="taxonomic scope" value="Eukaryota"/>
</dbReference>
<gene>
    <name evidence="3" type="primary">LOC104225401</name>
</gene>
<organism evidence="2 3">
    <name type="scientific">Nicotiana sylvestris</name>
    <name type="common">Wood tobacco</name>
    <name type="synonym">South American tobacco</name>
    <dbReference type="NCBI Taxonomy" id="4096"/>
    <lineage>
        <taxon>Eukaryota</taxon>
        <taxon>Viridiplantae</taxon>
        <taxon>Streptophyta</taxon>
        <taxon>Embryophyta</taxon>
        <taxon>Tracheophyta</taxon>
        <taxon>Spermatophyta</taxon>
        <taxon>Magnoliopsida</taxon>
        <taxon>eudicotyledons</taxon>
        <taxon>Gunneridae</taxon>
        <taxon>Pentapetalae</taxon>
        <taxon>asterids</taxon>
        <taxon>lamiids</taxon>
        <taxon>Solanales</taxon>
        <taxon>Solanaceae</taxon>
        <taxon>Nicotianoideae</taxon>
        <taxon>Nicotianeae</taxon>
        <taxon>Nicotiana</taxon>
    </lineage>
</organism>
<protein>
    <submittedName>
        <fullName evidence="3">Uncharacterized protein LOC104225401</fullName>
    </submittedName>
</protein>
<dbReference type="Pfam" id="PF24626">
    <property type="entry name" value="SH3_Tf2-1"/>
    <property type="match status" value="1"/>
</dbReference>
<feature type="domain" description="Tf2-1-like SH3-like" evidence="1">
    <location>
        <begin position="70"/>
        <end position="133"/>
    </location>
</feature>
<accession>A0A1U7WE12</accession>
<dbReference type="PANTHER" id="PTHR46148">
    <property type="entry name" value="CHROMO DOMAIN-CONTAINING PROTEIN"/>
    <property type="match status" value="1"/>
</dbReference>
<sequence length="163" mass="18929">MASYEALYARQCHSTVGWFELGEARLLGTDLVRDALEKFMLIQDWLRTTHSRQKTYVDQRDRDVAFMVRERVFLKVFPNKGVMRFEKKGKLSPRYICPFEILERVGEVANKHALPPILSAAHPVLHVSMFRKYYGDPSHALDINSVQLDKDLTYVEKLATILD</sequence>
<dbReference type="RefSeq" id="XP_009775481.1">
    <property type="nucleotide sequence ID" value="XM_009777179.1"/>
</dbReference>
<evidence type="ECO:0000259" key="1">
    <source>
        <dbReference type="Pfam" id="PF24626"/>
    </source>
</evidence>
<proteinExistence type="predicted"/>
<reference evidence="2" key="1">
    <citation type="journal article" date="2013" name="Genome Biol.">
        <title>Reference genomes and transcriptomes of Nicotiana sylvestris and Nicotiana tomentosiformis.</title>
        <authorList>
            <person name="Sierro N."/>
            <person name="Battey J.N."/>
            <person name="Ouadi S."/>
            <person name="Bovet L."/>
            <person name="Goepfert S."/>
            <person name="Bakaher N."/>
            <person name="Peitsch M.C."/>
            <person name="Ivanov N.V."/>
        </authorList>
    </citation>
    <scope>NUCLEOTIDE SEQUENCE [LARGE SCALE GENOMIC DNA]</scope>
</reference>